<dbReference type="Gene3D" id="1.10.1330.10">
    <property type="entry name" value="Dockerin domain"/>
    <property type="match status" value="1"/>
</dbReference>
<organism evidence="2 3">
    <name type="scientific">Mucisphaera calidilacus</name>
    <dbReference type="NCBI Taxonomy" id="2527982"/>
    <lineage>
        <taxon>Bacteria</taxon>
        <taxon>Pseudomonadati</taxon>
        <taxon>Planctomycetota</taxon>
        <taxon>Phycisphaerae</taxon>
        <taxon>Phycisphaerales</taxon>
        <taxon>Phycisphaeraceae</taxon>
        <taxon>Mucisphaera</taxon>
    </lineage>
</organism>
<name>A0A518BYJ0_9BACT</name>
<feature type="signal peptide" evidence="1">
    <location>
        <begin position="1"/>
        <end position="22"/>
    </location>
</feature>
<accession>A0A518BYJ0</accession>
<reference evidence="2 3" key="1">
    <citation type="submission" date="2019-02" db="EMBL/GenBank/DDBJ databases">
        <title>Deep-cultivation of Planctomycetes and their phenomic and genomic characterization uncovers novel biology.</title>
        <authorList>
            <person name="Wiegand S."/>
            <person name="Jogler M."/>
            <person name="Boedeker C."/>
            <person name="Pinto D."/>
            <person name="Vollmers J."/>
            <person name="Rivas-Marin E."/>
            <person name="Kohn T."/>
            <person name="Peeters S.H."/>
            <person name="Heuer A."/>
            <person name="Rast P."/>
            <person name="Oberbeckmann S."/>
            <person name="Bunk B."/>
            <person name="Jeske O."/>
            <person name="Meyerdierks A."/>
            <person name="Storesund J.E."/>
            <person name="Kallscheuer N."/>
            <person name="Luecker S."/>
            <person name="Lage O.M."/>
            <person name="Pohl T."/>
            <person name="Merkel B.J."/>
            <person name="Hornburger P."/>
            <person name="Mueller R.-W."/>
            <person name="Bruemmer F."/>
            <person name="Labrenz M."/>
            <person name="Spormann A.M."/>
            <person name="Op den Camp H."/>
            <person name="Overmann J."/>
            <person name="Amann R."/>
            <person name="Jetten M.S.M."/>
            <person name="Mascher T."/>
            <person name="Medema M.H."/>
            <person name="Devos D.P."/>
            <person name="Kaster A.-K."/>
            <person name="Ovreas L."/>
            <person name="Rohde M."/>
            <person name="Galperin M.Y."/>
            <person name="Jogler C."/>
        </authorList>
    </citation>
    <scope>NUCLEOTIDE SEQUENCE [LARGE SCALE GENOMIC DNA]</scope>
    <source>
        <strain evidence="2 3">Pan265</strain>
    </source>
</reference>
<dbReference type="EMBL" id="CP036280">
    <property type="protein sequence ID" value="QDU72036.1"/>
    <property type="molecule type" value="Genomic_DNA"/>
</dbReference>
<keyword evidence="3" id="KW-1185">Reference proteome</keyword>
<evidence type="ECO:0000256" key="1">
    <source>
        <dbReference type="SAM" id="SignalP"/>
    </source>
</evidence>
<dbReference type="AlphaFoldDB" id="A0A518BYJ0"/>
<dbReference type="InterPro" id="IPR036439">
    <property type="entry name" value="Dockerin_dom_sf"/>
</dbReference>
<dbReference type="SUPFAM" id="SSF63446">
    <property type="entry name" value="Type I dockerin domain"/>
    <property type="match status" value="1"/>
</dbReference>
<protein>
    <recommendedName>
        <fullName evidence="4">PEP-CTERM protein-sorting domain-containing protein</fullName>
    </recommendedName>
</protein>
<dbReference type="KEGG" id="mcad:Pan265_18960"/>
<keyword evidence="1" id="KW-0732">Signal</keyword>
<gene>
    <name evidence="2" type="ORF">Pan265_18960</name>
</gene>
<sequence length="505" mass="52955" precursor="true">MIRITAAAAIAALTLGTSSAQAVDFGVLDTTLFNNSGFSFGFDSLDTTGDSFLLDTAQFGGAGADLPAIVDFDLGSAQLELNLTIDPLNVAQDMRVVLVDNDGPLAGEEFQYFVNLAGLPVGTPINIALPFATNAPVFTQPAFGKLPGDGVENFGLRQIQFQSAFGSTDRLVLDIQNVKVTDPEDPTILALTPATYAASTDRFTFGSFTVEGAVNTDNDTFVIDADVTNEFEFPGTSFGGLGFNLDPFDFDADASELVIRAKALPDNEAEKFRVLMSDVDGDDSAPGLGSDDYAFEVDIATLSDTEFTEIIIPLGTGSETSIDDSPTFGFTHFGNGLQDFGLTGIQITAVGADVLTRLNIEVESAVIREREDSGLEGDFNNDGVVDADDIDLLVAGIIDGSDNLYDLDQSGTVDAGDLDYMVTTLLGTLFGDANLDSSVDLLDLSALASNFEGTAGWAGGNFNTDTTVDLLDLSALASSFGQTPVPEPASAALLTLTAAGLVRRR</sequence>
<dbReference type="Proteomes" id="UP000320386">
    <property type="component" value="Chromosome"/>
</dbReference>
<dbReference type="GO" id="GO:0000272">
    <property type="term" value="P:polysaccharide catabolic process"/>
    <property type="evidence" value="ECO:0007669"/>
    <property type="project" value="InterPro"/>
</dbReference>
<proteinExistence type="predicted"/>
<dbReference type="OrthoDB" id="256429at2"/>
<dbReference type="InterPro" id="IPR018247">
    <property type="entry name" value="EF_Hand_1_Ca_BS"/>
</dbReference>
<dbReference type="RefSeq" id="WP_145446218.1">
    <property type="nucleotide sequence ID" value="NZ_CP036280.1"/>
</dbReference>
<evidence type="ECO:0008006" key="4">
    <source>
        <dbReference type="Google" id="ProtNLM"/>
    </source>
</evidence>
<dbReference type="PROSITE" id="PS00018">
    <property type="entry name" value="EF_HAND_1"/>
    <property type="match status" value="2"/>
</dbReference>
<evidence type="ECO:0000313" key="3">
    <source>
        <dbReference type="Proteomes" id="UP000320386"/>
    </source>
</evidence>
<evidence type="ECO:0000313" key="2">
    <source>
        <dbReference type="EMBL" id="QDU72036.1"/>
    </source>
</evidence>
<feature type="chain" id="PRO_5021730929" description="PEP-CTERM protein-sorting domain-containing protein" evidence="1">
    <location>
        <begin position="23"/>
        <end position="505"/>
    </location>
</feature>